<name>A0ACB0LGL6_TRIPR</name>
<dbReference type="Proteomes" id="UP001177021">
    <property type="component" value="Unassembled WGS sequence"/>
</dbReference>
<evidence type="ECO:0000313" key="2">
    <source>
        <dbReference type="Proteomes" id="UP001177021"/>
    </source>
</evidence>
<proteinExistence type="predicted"/>
<evidence type="ECO:0000313" key="1">
    <source>
        <dbReference type="EMBL" id="CAJ2668644.1"/>
    </source>
</evidence>
<accession>A0ACB0LGL6</accession>
<reference evidence="1" key="1">
    <citation type="submission" date="2023-10" db="EMBL/GenBank/DDBJ databases">
        <authorList>
            <person name="Rodriguez Cubillos JULIANA M."/>
            <person name="De Vega J."/>
        </authorList>
    </citation>
    <scope>NUCLEOTIDE SEQUENCE</scope>
</reference>
<sequence length="840" mass="94874">MANALATMANAFAQDTANRTAEREAQENRRANDDELRLQRFMNNKPPIFKGGHDPEGAQNWIEGVERIFNAMKCSEEQKVVLGTYVLHEEAGYWWKNAYQRMGAGTVVITWENFKREFLVKYFPAYVRNRKAIEFMELKQGNLSVAEYSVKFEELSRFCPHYNTIEAEYDKCVKFKSGLRPDIKQLIGFSEIRDFATLVNKSKICDDDGKAKSAHYKMMKDKRGKGQDRGKPYDNKGKKKAEGSGGKKEVKCFKCGIVGHKIGECKAEGFKCYRCGRFGHKSEECKNPIVCFNCNEEGHISTVCKKPKKTSGKVFALSGDDAGGNDNLIRGTCFILNTPLNAIIDTGATHSFISLKCVKRLNLATTVMSGCMTIETPASDSVITKLVCVNCPVTAFGKDFGMDLVCIPLSNIDVIFGMNWLMYNRVHINCCAKTITFPRPEENMSSNLMNSGEVVRSLKEHAELFVMFASLKLEGKSEVSELPVVCEFAEVFPDDVSNLPPEREVEFTIDLVPGTSPISMAPYRMSASELEELKKQIEDLLEKKFIRPSVSPWGAPVLLVKKKDGSMRLCIDYRKLNKVTIKNKYPLPRIDDLMDQLVGACVFSKIDLRSGYHQIRVKAEDIPKTAFRTRYGHYEYSVMPFGVTNAPGVFMEYMNRIFHSYLDRFVVVFIDDILVYSKSEEEHEEHLRIVLQTLKEKKLYAKLTKCEFWLKEVNFLGHVISSGGIAVDPAKVDAVLQWKTPESVTEIRSFLGLAGYYRRFIEGFSKLALPLTQLTRKGQAFVWDVQCETSFQELKKKLTSAPVLILPNPSESFVVYCDASKLGLGGVLMQKGQVVAYASR</sequence>
<protein>
    <submittedName>
        <fullName evidence="1">Uncharacterized protein</fullName>
    </submittedName>
</protein>
<gene>
    <name evidence="1" type="ORF">MILVUS5_LOCUS33005</name>
</gene>
<dbReference type="EMBL" id="CASHSV030000513">
    <property type="protein sequence ID" value="CAJ2668644.1"/>
    <property type="molecule type" value="Genomic_DNA"/>
</dbReference>
<comment type="caution">
    <text evidence="1">The sequence shown here is derived from an EMBL/GenBank/DDBJ whole genome shotgun (WGS) entry which is preliminary data.</text>
</comment>
<organism evidence="1 2">
    <name type="scientific">Trifolium pratense</name>
    <name type="common">Red clover</name>
    <dbReference type="NCBI Taxonomy" id="57577"/>
    <lineage>
        <taxon>Eukaryota</taxon>
        <taxon>Viridiplantae</taxon>
        <taxon>Streptophyta</taxon>
        <taxon>Embryophyta</taxon>
        <taxon>Tracheophyta</taxon>
        <taxon>Spermatophyta</taxon>
        <taxon>Magnoliopsida</taxon>
        <taxon>eudicotyledons</taxon>
        <taxon>Gunneridae</taxon>
        <taxon>Pentapetalae</taxon>
        <taxon>rosids</taxon>
        <taxon>fabids</taxon>
        <taxon>Fabales</taxon>
        <taxon>Fabaceae</taxon>
        <taxon>Papilionoideae</taxon>
        <taxon>50 kb inversion clade</taxon>
        <taxon>NPAAA clade</taxon>
        <taxon>Hologalegina</taxon>
        <taxon>IRL clade</taxon>
        <taxon>Trifolieae</taxon>
        <taxon>Trifolium</taxon>
    </lineage>
</organism>
<keyword evidence="2" id="KW-1185">Reference proteome</keyword>